<dbReference type="Proteomes" id="UP000674318">
    <property type="component" value="Unassembled WGS sequence"/>
</dbReference>
<evidence type="ECO:0000313" key="3">
    <source>
        <dbReference type="EMBL" id="KAG5509451.1"/>
    </source>
</evidence>
<dbReference type="Pfam" id="PF01167">
    <property type="entry name" value="Tub"/>
    <property type="match status" value="1"/>
</dbReference>
<dbReference type="KEGG" id="phet:94292787"/>
<dbReference type="PRINTS" id="PR01573">
    <property type="entry name" value="SUPERTUBBY"/>
</dbReference>
<feature type="domain" description="Tubby C-terminal" evidence="2">
    <location>
        <begin position="267"/>
        <end position="358"/>
    </location>
</feature>
<reference evidence="3 4" key="1">
    <citation type="submission" date="2021-02" db="EMBL/GenBank/DDBJ databases">
        <title>Porcisia hertigi Genome sequencing and assembly.</title>
        <authorList>
            <person name="Almutairi H."/>
            <person name="Gatherer D."/>
        </authorList>
    </citation>
    <scope>NUCLEOTIDE SEQUENCE [LARGE SCALE GENOMIC DNA]</scope>
    <source>
        <strain evidence="3 4">C119</strain>
    </source>
</reference>
<dbReference type="InterPro" id="IPR025659">
    <property type="entry name" value="Tubby-like_C"/>
</dbReference>
<gene>
    <name evidence="3" type="ORF">JKF63_06761</name>
</gene>
<dbReference type="OrthoDB" id="8775810at2759"/>
<dbReference type="InterPro" id="IPR000007">
    <property type="entry name" value="Tubby_C"/>
</dbReference>
<comment type="similarity">
    <text evidence="1">Belongs to the TUB family.</text>
</comment>
<dbReference type="SUPFAM" id="SSF54518">
    <property type="entry name" value="Tubby C-terminal domain-like"/>
    <property type="match status" value="1"/>
</dbReference>
<dbReference type="Gene3D" id="3.20.90.10">
    <property type="entry name" value="Tubby Protein, Chain A"/>
    <property type="match status" value="1"/>
</dbReference>
<sequence length="367" mass="40008">MPTRKEGSDSVSMYSMSQSVLPMDPRERIYYRPRRHLLQCYLERRPLKELGITSLLPGSHKSFQFFLEHTNEFVLAAVPRNFRSHAMVEDTSNGVGGQFYSVAKGGSNIVFTINAHQLDGDARSFVGRLSRRGDGMEMVMFSEGSKSTRKEILAVLLNNFADKSVSSLTVVLPAIDPESGYIKPLEGGEVRFLRDGRGGTSIDGGSRAGIDEALEESFFDDVGEACSIMSKAAPIFPAVGDSLDVSGAPGATGSSETAGGHKKSHVHSLLAREYESNPNSPNIIVLKSKAPQWDGVLRGYKLDFHQRATKASEKNFQLVAACDPGKVVMLFGKQSDDRFALDFRYPLCGLQAAAIATSIMTARKVMV</sequence>
<evidence type="ECO:0000313" key="4">
    <source>
        <dbReference type="Proteomes" id="UP000674318"/>
    </source>
</evidence>
<dbReference type="GeneID" id="94292787"/>
<dbReference type="PANTHER" id="PTHR16517">
    <property type="entry name" value="TUBBY-RELATED"/>
    <property type="match status" value="1"/>
</dbReference>
<organism evidence="3 4">
    <name type="scientific">Porcisia hertigi</name>
    <dbReference type="NCBI Taxonomy" id="2761500"/>
    <lineage>
        <taxon>Eukaryota</taxon>
        <taxon>Discoba</taxon>
        <taxon>Euglenozoa</taxon>
        <taxon>Kinetoplastea</taxon>
        <taxon>Metakinetoplastina</taxon>
        <taxon>Trypanosomatida</taxon>
        <taxon>Trypanosomatidae</taxon>
        <taxon>Leishmaniinae</taxon>
        <taxon>Porcisia</taxon>
    </lineage>
</organism>
<dbReference type="RefSeq" id="XP_067758603.1">
    <property type="nucleotide sequence ID" value="XM_067902710.1"/>
</dbReference>
<name>A0A836LEN5_9TRYP</name>
<evidence type="ECO:0000259" key="2">
    <source>
        <dbReference type="Pfam" id="PF01167"/>
    </source>
</evidence>
<comment type="caution">
    <text evidence="3">The sequence shown here is derived from an EMBL/GenBank/DDBJ whole genome shotgun (WGS) entry which is preliminary data.</text>
</comment>
<keyword evidence="4" id="KW-1185">Reference proteome</keyword>
<dbReference type="PANTHER" id="PTHR16517:SF7">
    <property type="entry name" value="PROTEIN KING TUBBY"/>
    <property type="match status" value="1"/>
</dbReference>
<evidence type="ECO:0000256" key="1">
    <source>
        <dbReference type="ARBA" id="ARBA00007129"/>
    </source>
</evidence>
<protein>
    <recommendedName>
        <fullName evidence="2">Tubby C-terminal domain-containing protein</fullName>
    </recommendedName>
</protein>
<proteinExistence type="inferred from homology"/>
<accession>A0A836LEN5</accession>
<dbReference type="AlphaFoldDB" id="A0A836LEN5"/>
<dbReference type="EMBL" id="JAFJZO010000014">
    <property type="protein sequence ID" value="KAG5509451.1"/>
    <property type="molecule type" value="Genomic_DNA"/>
</dbReference>